<proteinExistence type="inferred from homology"/>
<dbReference type="EMBL" id="AP021906">
    <property type="protein sequence ID" value="BBP92034.1"/>
    <property type="molecule type" value="Genomic_DNA"/>
</dbReference>
<feature type="binding site" evidence="8">
    <location>
        <position position="75"/>
    </location>
    <ligand>
        <name>substrate</name>
    </ligand>
</feature>
<dbReference type="PIRSF" id="PIRSF000183">
    <property type="entry name" value="Alanine_dh"/>
    <property type="match status" value="1"/>
</dbReference>
<dbReference type="AlphaFoldDB" id="A0A5S9MIN3"/>
<dbReference type="Pfam" id="PF01262">
    <property type="entry name" value="AlaDh_PNT_C"/>
    <property type="match status" value="1"/>
</dbReference>
<dbReference type="InterPro" id="IPR008143">
    <property type="entry name" value="Ala_DH/PNT_CS2"/>
</dbReference>
<feature type="binding site" evidence="9">
    <location>
        <begin position="299"/>
        <end position="302"/>
    </location>
    <ligand>
        <name>NAD(+)</name>
        <dbReference type="ChEBI" id="CHEBI:57540"/>
    </ligand>
</feature>
<dbReference type="SUPFAM" id="SSF52283">
    <property type="entry name" value="Formate/glycerate dehydrogenase catalytic domain-like"/>
    <property type="match status" value="1"/>
</dbReference>
<evidence type="ECO:0000256" key="9">
    <source>
        <dbReference type="PIRSR" id="PIRSR000183-3"/>
    </source>
</evidence>
<dbReference type="CDD" id="cd05305">
    <property type="entry name" value="L-AlaDH"/>
    <property type="match status" value="1"/>
</dbReference>
<dbReference type="SMART" id="SM01003">
    <property type="entry name" value="AlaDh_PNT_N"/>
    <property type="match status" value="1"/>
</dbReference>
<feature type="binding site" evidence="9">
    <location>
        <position position="220"/>
    </location>
    <ligand>
        <name>NAD(+)</name>
        <dbReference type="ChEBI" id="CHEBI:57540"/>
    </ligand>
</feature>
<accession>A0A5S9MIN3</accession>
<feature type="binding site" evidence="8">
    <location>
        <position position="15"/>
    </location>
    <ligand>
        <name>substrate</name>
    </ligand>
</feature>
<dbReference type="Proteomes" id="UP000464658">
    <property type="component" value="Chromosome"/>
</dbReference>
<feature type="binding site" evidence="9">
    <location>
        <position position="203"/>
    </location>
    <ligand>
        <name>NAD(+)</name>
        <dbReference type="ChEBI" id="CHEBI:57540"/>
    </ligand>
</feature>
<feature type="binding site" evidence="9">
    <location>
        <begin position="239"/>
        <end position="240"/>
    </location>
    <ligand>
        <name>NAD(+)</name>
        <dbReference type="ChEBI" id="CHEBI:57540"/>
    </ligand>
</feature>
<sequence>MIIGIPKEIKNNENRVALTPGAASQLLSAGHQILIETNAGFGSGFTDDDYVSVGAEILDQAKDVWASSDMIMKVKEPLPEEYPYFREGLILFTYLHLAAEPSLAEALNKKGVTAIAYETVTDGKSLPLLTPMSEVAGRMAAQIGAQFLEKPKKGGKGILLAGVPGVSRGKVTIIGGGVVGTNAAKMAIGLGADVTLIDVNAERLRQLDDQFGHQMKTLMSNPVNIADSVSEADLLICAVLIPGAKAPTLVTEEMVKQMKPGSVIVDVAIDQGGIVETIDHITTHDQPTYEKHGILHYAVANMPGAVPRTSTVALTNVTVPYALQIANKGAAKAIRENNAIAEGVNVMNGHITYEAVARDLGYDYVPVSKAIDATFMTEA</sequence>
<feature type="binding site" evidence="9">
    <location>
        <position position="133"/>
    </location>
    <ligand>
        <name>NAD(+)</name>
        <dbReference type="ChEBI" id="CHEBI:57540"/>
    </ligand>
</feature>
<dbReference type="FunFam" id="3.40.50.720:FF:000049">
    <property type="entry name" value="Alanine dehydrogenase"/>
    <property type="match status" value="1"/>
</dbReference>
<dbReference type="PROSITE" id="PS00837">
    <property type="entry name" value="ALADH_PNT_2"/>
    <property type="match status" value="1"/>
</dbReference>
<dbReference type="InterPro" id="IPR007698">
    <property type="entry name" value="AlaDH/PNT_NAD(H)-bd"/>
</dbReference>
<evidence type="ECO:0000256" key="8">
    <source>
        <dbReference type="PIRSR" id="PIRSR000183-2"/>
    </source>
</evidence>
<dbReference type="GO" id="GO:0042853">
    <property type="term" value="P:L-alanine catabolic process"/>
    <property type="evidence" value="ECO:0007669"/>
    <property type="project" value="UniProtKB-UniPathway"/>
</dbReference>
<evidence type="ECO:0000256" key="4">
    <source>
        <dbReference type="ARBA" id="ARBA00023002"/>
    </source>
</evidence>
<feature type="binding site" evidence="9">
    <location>
        <begin position="267"/>
        <end position="270"/>
    </location>
    <ligand>
        <name>NAD(+)</name>
        <dbReference type="ChEBI" id="CHEBI:57540"/>
    </ligand>
</feature>
<feature type="domain" description="Alanine dehydrogenase/pyridine nucleotide transhydrogenase NAD(H)-binding" evidence="10">
    <location>
        <begin position="148"/>
        <end position="298"/>
    </location>
</feature>
<keyword evidence="9" id="KW-0547">Nucleotide-binding</keyword>
<comment type="catalytic activity">
    <reaction evidence="6">
        <text>L-alanine + NAD(+) + H2O = pyruvate + NH4(+) + NADH + H(+)</text>
        <dbReference type="Rhea" id="RHEA:18405"/>
        <dbReference type="ChEBI" id="CHEBI:15361"/>
        <dbReference type="ChEBI" id="CHEBI:15377"/>
        <dbReference type="ChEBI" id="CHEBI:15378"/>
        <dbReference type="ChEBI" id="CHEBI:28938"/>
        <dbReference type="ChEBI" id="CHEBI:57540"/>
        <dbReference type="ChEBI" id="CHEBI:57945"/>
        <dbReference type="ChEBI" id="CHEBI:57972"/>
        <dbReference type="EC" id="1.4.1.1"/>
    </reaction>
</comment>
<dbReference type="UniPathway" id="UPA00527">
    <property type="reaction ID" value="UER00585"/>
</dbReference>
<keyword evidence="5 6" id="KW-0520">NAD</keyword>
<dbReference type="GO" id="GO:0005886">
    <property type="term" value="C:plasma membrane"/>
    <property type="evidence" value="ECO:0007669"/>
    <property type="project" value="TreeGrafter"/>
</dbReference>
<dbReference type="EC" id="1.4.1.1" evidence="3 6"/>
<dbReference type="GO" id="GO:0000166">
    <property type="term" value="F:nucleotide binding"/>
    <property type="evidence" value="ECO:0007669"/>
    <property type="project" value="UniProtKB-KW"/>
</dbReference>
<gene>
    <name evidence="12" type="primary">ald</name>
    <name evidence="12" type="ORF">BsIDN1_56520</name>
</gene>
<dbReference type="InterPro" id="IPR008141">
    <property type="entry name" value="Ala_DH"/>
</dbReference>
<dbReference type="GO" id="GO:0000286">
    <property type="term" value="F:alanine dehydrogenase activity"/>
    <property type="evidence" value="ECO:0007669"/>
    <property type="project" value="UniProtKB-UniRule"/>
</dbReference>
<dbReference type="SUPFAM" id="SSF51735">
    <property type="entry name" value="NAD(P)-binding Rossmann-fold domains"/>
    <property type="match status" value="1"/>
</dbReference>
<protein>
    <recommendedName>
        <fullName evidence="3 6">Alanine dehydrogenase</fullName>
        <ecNumber evidence="3 6">1.4.1.1</ecNumber>
    </recommendedName>
</protein>
<dbReference type="InterPro" id="IPR007886">
    <property type="entry name" value="AlaDH/PNT_N"/>
</dbReference>
<comment type="pathway">
    <text evidence="1">Amino-acid degradation; L-alanine degradation via dehydrogenase pathway; NH(3) and pyruvate from L-alanine: step 1/1.</text>
</comment>
<keyword evidence="4 6" id="KW-0560">Oxidoreductase</keyword>
<evidence type="ECO:0000256" key="5">
    <source>
        <dbReference type="ARBA" id="ARBA00023027"/>
    </source>
</evidence>
<dbReference type="NCBIfam" id="TIGR00518">
    <property type="entry name" value="alaDH"/>
    <property type="match status" value="1"/>
</dbReference>
<evidence type="ECO:0000259" key="10">
    <source>
        <dbReference type="SMART" id="SM01002"/>
    </source>
</evidence>
<evidence type="ECO:0000256" key="1">
    <source>
        <dbReference type="ARBA" id="ARBA00005206"/>
    </source>
</evidence>
<evidence type="ECO:0000313" key="12">
    <source>
        <dbReference type="EMBL" id="BBP92034.1"/>
    </source>
</evidence>
<dbReference type="PANTHER" id="PTHR42795">
    <property type="entry name" value="ALANINE DEHYDROGENASE"/>
    <property type="match status" value="1"/>
</dbReference>
<name>A0A5S9MIN3_BACIA</name>
<dbReference type="PANTHER" id="PTHR42795:SF1">
    <property type="entry name" value="ALANINE DEHYDROGENASE"/>
    <property type="match status" value="1"/>
</dbReference>
<evidence type="ECO:0000256" key="7">
    <source>
        <dbReference type="PIRSR" id="PIRSR000183-1"/>
    </source>
</evidence>
<feature type="binding site" evidence="9">
    <location>
        <position position="198"/>
    </location>
    <ligand>
        <name>NAD(+)</name>
        <dbReference type="ChEBI" id="CHEBI:57540"/>
    </ligand>
</feature>
<evidence type="ECO:0000256" key="2">
    <source>
        <dbReference type="ARBA" id="ARBA00005689"/>
    </source>
</evidence>
<feature type="active site" description="Proton donor/acceptor" evidence="7">
    <location>
        <position position="96"/>
    </location>
</feature>
<dbReference type="SMART" id="SM01002">
    <property type="entry name" value="AlaDh_PNT_C"/>
    <property type="match status" value="1"/>
</dbReference>
<comment type="similarity">
    <text evidence="2 6">Belongs to the AlaDH/PNT family.</text>
</comment>
<dbReference type="Pfam" id="PF05222">
    <property type="entry name" value="AlaDh_PNT_N"/>
    <property type="match status" value="1"/>
</dbReference>
<evidence type="ECO:0000313" key="13">
    <source>
        <dbReference type="Proteomes" id="UP000464658"/>
    </source>
</evidence>
<evidence type="ECO:0000256" key="3">
    <source>
        <dbReference type="ARBA" id="ARBA00012897"/>
    </source>
</evidence>
<dbReference type="InterPro" id="IPR036291">
    <property type="entry name" value="NAD(P)-bd_dom_sf"/>
</dbReference>
<reference evidence="12 13" key="1">
    <citation type="submission" date="2019-12" db="EMBL/GenBank/DDBJ databases">
        <title>Full genome sequence of a Bacillus safensis strain isolated from commercially available natto in Indonesia.</title>
        <authorList>
            <person name="Yoshida M."/>
            <person name="Uomi M."/>
            <person name="Waturangi D."/>
            <person name="Ekaputri J.J."/>
            <person name="Setiamarga D.H.E."/>
        </authorList>
    </citation>
    <scope>NUCLEOTIDE SEQUENCE [LARGE SCALE GENOMIC DNA]</scope>
    <source>
        <strain evidence="12 13">IDN1</strain>
    </source>
</reference>
<evidence type="ECO:0000259" key="11">
    <source>
        <dbReference type="SMART" id="SM01003"/>
    </source>
</evidence>
<evidence type="ECO:0000256" key="6">
    <source>
        <dbReference type="PIRNR" id="PIRNR000183"/>
    </source>
</evidence>
<feature type="active site" description="Proton donor/acceptor" evidence="7">
    <location>
        <position position="270"/>
    </location>
</feature>
<feature type="domain" description="Alanine dehydrogenase/pyridine nucleotide transhydrogenase N-terminal" evidence="11">
    <location>
        <begin position="4"/>
        <end position="136"/>
    </location>
</feature>
<dbReference type="Gene3D" id="3.40.50.720">
    <property type="entry name" value="NAD(P)-binding Rossmann-like Domain"/>
    <property type="match status" value="2"/>
</dbReference>
<organism evidence="12 13">
    <name type="scientific">Bacillus safensis</name>
    <dbReference type="NCBI Taxonomy" id="561879"/>
    <lineage>
        <taxon>Bacteria</taxon>
        <taxon>Bacillati</taxon>
        <taxon>Bacillota</taxon>
        <taxon>Bacilli</taxon>
        <taxon>Bacillales</taxon>
        <taxon>Bacillaceae</taxon>
        <taxon>Bacillus</taxon>
    </lineage>
</organism>